<keyword evidence="3" id="KW-1185">Reference proteome</keyword>
<feature type="compositionally biased region" description="Low complexity" evidence="1">
    <location>
        <begin position="302"/>
        <end position="326"/>
    </location>
</feature>
<proteinExistence type="predicted"/>
<comment type="caution">
    <text evidence="2">The sequence shown here is derived from an EMBL/GenBank/DDBJ whole genome shotgun (WGS) entry which is preliminary data.</text>
</comment>
<evidence type="ECO:0000313" key="2">
    <source>
        <dbReference type="EMBL" id="KAG1904972.1"/>
    </source>
</evidence>
<feature type="region of interest" description="Disordered" evidence="1">
    <location>
        <begin position="291"/>
        <end position="373"/>
    </location>
</feature>
<dbReference type="AlphaFoldDB" id="A0AAD4EF42"/>
<protein>
    <submittedName>
        <fullName evidence="2">Uncharacterized protein</fullName>
    </submittedName>
</protein>
<accession>A0AAD4EF42</accession>
<feature type="compositionally biased region" description="Basic residues" evidence="1">
    <location>
        <begin position="332"/>
        <end position="344"/>
    </location>
</feature>
<evidence type="ECO:0000313" key="3">
    <source>
        <dbReference type="Proteomes" id="UP001195769"/>
    </source>
</evidence>
<organism evidence="2 3">
    <name type="scientific">Suillus fuscotomentosus</name>
    <dbReference type="NCBI Taxonomy" id="1912939"/>
    <lineage>
        <taxon>Eukaryota</taxon>
        <taxon>Fungi</taxon>
        <taxon>Dikarya</taxon>
        <taxon>Basidiomycota</taxon>
        <taxon>Agaricomycotina</taxon>
        <taxon>Agaricomycetes</taxon>
        <taxon>Agaricomycetidae</taxon>
        <taxon>Boletales</taxon>
        <taxon>Suillineae</taxon>
        <taxon>Suillaceae</taxon>
        <taxon>Suillus</taxon>
    </lineage>
</organism>
<reference evidence="2" key="1">
    <citation type="journal article" date="2020" name="New Phytol.">
        <title>Comparative genomics reveals dynamic genome evolution in host specialist ectomycorrhizal fungi.</title>
        <authorList>
            <person name="Lofgren L.A."/>
            <person name="Nguyen N.H."/>
            <person name="Vilgalys R."/>
            <person name="Ruytinx J."/>
            <person name="Liao H.L."/>
            <person name="Branco S."/>
            <person name="Kuo A."/>
            <person name="LaButti K."/>
            <person name="Lipzen A."/>
            <person name="Andreopoulos W."/>
            <person name="Pangilinan J."/>
            <person name="Riley R."/>
            <person name="Hundley H."/>
            <person name="Na H."/>
            <person name="Barry K."/>
            <person name="Grigoriev I.V."/>
            <person name="Stajich J.E."/>
            <person name="Kennedy P.G."/>
        </authorList>
    </citation>
    <scope>NUCLEOTIDE SEQUENCE</scope>
    <source>
        <strain evidence="2">FC203</strain>
    </source>
</reference>
<dbReference type="RefSeq" id="XP_041230547.1">
    <property type="nucleotide sequence ID" value="XM_041366315.1"/>
</dbReference>
<dbReference type="EMBL" id="JABBWK010000008">
    <property type="protein sequence ID" value="KAG1904972.1"/>
    <property type="molecule type" value="Genomic_DNA"/>
</dbReference>
<name>A0AAD4EF42_9AGAM</name>
<dbReference type="GeneID" id="64660613"/>
<evidence type="ECO:0000256" key="1">
    <source>
        <dbReference type="SAM" id="MobiDB-lite"/>
    </source>
</evidence>
<feature type="compositionally biased region" description="Basic and acidic residues" evidence="1">
    <location>
        <begin position="360"/>
        <end position="369"/>
    </location>
</feature>
<gene>
    <name evidence="2" type="ORF">F5891DRAFT_1183629</name>
</gene>
<sequence length="635" mass="71840">MPTALSMFKSNTTLWDGWLQAFDACAVAVQGKLVITMPKMDFVPTFQHFEEENVQARADGHFGAMDCFQWLQAYNNEAFPSLHPLHWAWFTPTQEDFKPIPGNSFPVGTLAADKVEGLDSLRKLAEKRVQDWRANRQGKNDAVVSRILSLRHGISWLKTYPLTFCDLLMFVTDAQRLFLEIHSFMDWILLAQPHITASDRTAIVNLEWMGAFTHDSDMCNKLYIAGIPVWYVRTTAYIPSNMTVKQPVLLTYPNQIILSMYAEANKVQLYEIIHHGPGGNNRQLHVRHLYGGTTFKDPEPGPSSGPSSSSLSAPSSSTAGPSSQPSVAGKALQKHHNKKHRHQPYVKDARPAHHNQSGESIRDKWKDPESPYFPPSKLHWDDALKRCIKDSSRVPQTRSPIQSQAAGAPSGIYSHLARLSSNMDWQNFCPITSRSAQRQSPPKKGLTVAEKCKGMMKDLLGDDMVDSHRDLFAPEGMVEFRGEQVPVASLAHPPQLLAQKITWELFELGFRYELRDLDHHLAKGCWAEDPVGHEQLLHAVFPGETGLVMWSEPFPMDNYRMWNNTLTGVLPYLESLRQLLCSWDDVLPLLTSPLMQESFTDTKLWEVTCTATVFYVQMFFDHFGRPPIVPHSLPL</sequence>
<dbReference type="Proteomes" id="UP001195769">
    <property type="component" value="Unassembled WGS sequence"/>
</dbReference>